<evidence type="ECO:0000256" key="2">
    <source>
        <dbReference type="ARBA" id="ARBA00022741"/>
    </source>
</evidence>
<dbReference type="InterPro" id="IPR027417">
    <property type="entry name" value="P-loop_NTPase"/>
</dbReference>
<dbReference type="Gene3D" id="3.40.50.300">
    <property type="entry name" value="P-loop containing nucleotide triphosphate hydrolases"/>
    <property type="match status" value="1"/>
</dbReference>
<dbReference type="EMBL" id="RBWW01000003">
    <property type="protein sequence ID" value="RKS75800.1"/>
    <property type="molecule type" value="Genomic_DNA"/>
</dbReference>
<keyword evidence="2" id="KW-0547">Nucleotide-binding</keyword>
<dbReference type="Pfam" id="PF13401">
    <property type="entry name" value="AAA_22"/>
    <property type="match status" value="1"/>
</dbReference>
<keyword evidence="6" id="KW-1185">Reference proteome</keyword>
<dbReference type="SUPFAM" id="SSF52540">
    <property type="entry name" value="P-loop containing nucleoside triphosphate hydrolases"/>
    <property type="match status" value="1"/>
</dbReference>
<evidence type="ECO:0000313" key="6">
    <source>
        <dbReference type="Proteomes" id="UP000268233"/>
    </source>
</evidence>
<dbReference type="GO" id="GO:0005524">
    <property type="term" value="F:ATP binding"/>
    <property type="evidence" value="ECO:0007669"/>
    <property type="project" value="UniProtKB-KW"/>
</dbReference>
<name>A0A495QQM1_9EURY</name>
<reference evidence="5 6" key="1">
    <citation type="submission" date="2018-10" db="EMBL/GenBank/DDBJ databases">
        <title>Genomic Encyclopedia of Archaeal and Bacterial Type Strains, Phase II (KMG-II): from individual species to whole genera.</title>
        <authorList>
            <person name="Goeker M."/>
        </authorList>
    </citation>
    <scope>NUCLEOTIDE SEQUENCE [LARGE SCALE GENOMIC DNA]</scope>
    <source>
        <strain evidence="5 6">DSM 11927</strain>
    </source>
</reference>
<dbReference type="InterPro" id="IPR049945">
    <property type="entry name" value="AAA_22"/>
</dbReference>
<dbReference type="Proteomes" id="UP000268233">
    <property type="component" value="Unassembled WGS sequence"/>
</dbReference>
<dbReference type="AlphaFoldDB" id="A0A495QQM1"/>
<gene>
    <name evidence="5" type="ORF">BDK61_4317</name>
</gene>
<organism evidence="5 6">
    <name type="scientific">Haloarcula quadrata</name>
    <dbReference type="NCBI Taxonomy" id="182779"/>
    <lineage>
        <taxon>Archaea</taxon>
        <taxon>Methanobacteriati</taxon>
        <taxon>Methanobacteriota</taxon>
        <taxon>Stenosarchaea group</taxon>
        <taxon>Halobacteria</taxon>
        <taxon>Halobacteriales</taxon>
        <taxon>Haloarculaceae</taxon>
        <taxon>Haloarcula</taxon>
    </lineage>
</organism>
<evidence type="ECO:0000256" key="1">
    <source>
        <dbReference type="ARBA" id="ARBA00022705"/>
    </source>
</evidence>
<comment type="caution">
    <text evidence="5">The sequence shown here is derived from an EMBL/GenBank/DDBJ whole genome shotgun (WGS) entry which is preliminary data.</text>
</comment>
<dbReference type="RefSeq" id="WP_121304519.1">
    <property type="nucleotide sequence ID" value="NZ_RBWW01000003.1"/>
</dbReference>
<keyword evidence="1" id="KW-0235">DNA replication</keyword>
<feature type="domain" description="ORC1/DEAH AAA+ ATPase" evidence="4">
    <location>
        <begin position="67"/>
        <end position="172"/>
    </location>
</feature>
<evidence type="ECO:0000256" key="3">
    <source>
        <dbReference type="ARBA" id="ARBA00022840"/>
    </source>
</evidence>
<proteinExistence type="predicted"/>
<dbReference type="PANTHER" id="PTHR35894:SF1">
    <property type="entry name" value="PHOSPHORIBULOKINASE _ URIDINE KINASE FAMILY"/>
    <property type="match status" value="1"/>
</dbReference>
<accession>A0A495QQM1</accession>
<dbReference type="GO" id="GO:0016887">
    <property type="term" value="F:ATP hydrolysis activity"/>
    <property type="evidence" value="ECO:0007669"/>
    <property type="project" value="InterPro"/>
</dbReference>
<evidence type="ECO:0000259" key="4">
    <source>
        <dbReference type="Pfam" id="PF13401"/>
    </source>
</evidence>
<dbReference type="InterPro" id="IPR052026">
    <property type="entry name" value="ExeA_AAA_ATPase_DNA-bind"/>
</dbReference>
<protein>
    <submittedName>
        <fullName evidence="5">AAA domain-containing protein</fullName>
    </submittedName>
</protein>
<dbReference type="PANTHER" id="PTHR35894">
    <property type="entry name" value="GENERAL SECRETION PATHWAY PROTEIN A-RELATED"/>
    <property type="match status" value="1"/>
</dbReference>
<dbReference type="GO" id="GO:0006260">
    <property type="term" value="P:DNA replication"/>
    <property type="evidence" value="ECO:0007669"/>
    <property type="project" value="UniProtKB-KW"/>
</dbReference>
<evidence type="ECO:0000313" key="5">
    <source>
        <dbReference type="EMBL" id="RKS75800.1"/>
    </source>
</evidence>
<keyword evidence="3" id="KW-0067">ATP-binding</keyword>
<sequence length="297" mass="32688">MGRIRDIAESTDQELAEYLDHHGWTVNPFAHAATLDEYVLPGDEEIADIASHLSSYTGPILIHSPYSGVGKTTLLKMLLEEYGQDYETVYIGEHNVTPYELTAIVADQIGVGKSSSTKLTEQKIRDHVEGYVREPYLVGVDEFGLNDPDTLHTIQFLNDLDDIHVILTGMSSQWDAIGDLGSDGRAFQRRVSYQLELEPFGREQTRELVERRLAAAMGRDPTDQDVLDDVGTGPFTTEALDVIHERSQAVPAVITTACAELVGLAAYQYANDAGDAVTVELAKAIDYAEPEVESNSE</sequence>